<sequence length="212" mass="22246">MRRLLPFALVAVAVLAAVIAGPAAFARLALSAGAPDIAARLADDPVTRGVALFAAGDYAAADEAFREAGRSATFNRGMSLAALGRYAESVAYFEAVLFLDATDADARFNRDLVARFVDPVIGEANTIDGIAATADAPEADAAQAEQAPPSTLTLAEQRSVVRPRTGQAVAASEAWLTTLADDPGLYLKLRLQAEHQRRLDLGLANPPEDTAW</sequence>
<dbReference type="AlphaFoldDB" id="A0A7W6HB90"/>
<name>A0A7W6HB90_9HYPH</name>
<dbReference type="InterPro" id="IPR019734">
    <property type="entry name" value="TPR_rpt"/>
</dbReference>
<reference evidence="1 2" key="1">
    <citation type="submission" date="2020-08" db="EMBL/GenBank/DDBJ databases">
        <title>Genomic Encyclopedia of Type Strains, Phase IV (KMG-IV): sequencing the most valuable type-strain genomes for metagenomic binning, comparative biology and taxonomic classification.</title>
        <authorList>
            <person name="Goeker M."/>
        </authorList>
    </citation>
    <scope>NUCLEOTIDE SEQUENCE [LARGE SCALE GENOMIC DNA]</scope>
    <source>
        <strain evidence="1 2">DSM 103570</strain>
    </source>
</reference>
<dbReference type="EMBL" id="JACIEM010000001">
    <property type="protein sequence ID" value="MBB4002019.1"/>
    <property type="molecule type" value="Genomic_DNA"/>
</dbReference>
<keyword evidence="2" id="KW-1185">Reference proteome</keyword>
<dbReference type="Proteomes" id="UP000588647">
    <property type="component" value="Unassembled WGS sequence"/>
</dbReference>
<organism evidence="1 2">
    <name type="scientific">Aurantimonas endophytica</name>
    <dbReference type="NCBI Taxonomy" id="1522175"/>
    <lineage>
        <taxon>Bacteria</taxon>
        <taxon>Pseudomonadati</taxon>
        <taxon>Pseudomonadota</taxon>
        <taxon>Alphaproteobacteria</taxon>
        <taxon>Hyphomicrobiales</taxon>
        <taxon>Aurantimonadaceae</taxon>
        <taxon>Aurantimonas</taxon>
    </lineage>
</organism>
<evidence type="ECO:0000313" key="1">
    <source>
        <dbReference type="EMBL" id="MBB4002019.1"/>
    </source>
</evidence>
<accession>A0A7W6HB90</accession>
<dbReference type="InterPro" id="IPR011990">
    <property type="entry name" value="TPR-like_helical_dom_sf"/>
</dbReference>
<comment type="caution">
    <text evidence="1">The sequence shown here is derived from an EMBL/GenBank/DDBJ whole genome shotgun (WGS) entry which is preliminary data.</text>
</comment>
<dbReference type="Pfam" id="PF13181">
    <property type="entry name" value="TPR_8"/>
    <property type="match status" value="1"/>
</dbReference>
<proteinExistence type="predicted"/>
<protein>
    <submittedName>
        <fullName evidence="1">Ca-activated chloride channel family protein</fullName>
    </submittedName>
</protein>
<dbReference type="SUPFAM" id="SSF48452">
    <property type="entry name" value="TPR-like"/>
    <property type="match status" value="1"/>
</dbReference>
<evidence type="ECO:0000313" key="2">
    <source>
        <dbReference type="Proteomes" id="UP000588647"/>
    </source>
</evidence>
<dbReference type="Gene3D" id="1.25.40.10">
    <property type="entry name" value="Tetratricopeptide repeat domain"/>
    <property type="match status" value="1"/>
</dbReference>
<dbReference type="RefSeq" id="WP_183206491.1">
    <property type="nucleotide sequence ID" value="NZ_JAAAMM010000001.1"/>
</dbReference>
<gene>
    <name evidence="1" type="ORF">GGR03_001066</name>
</gene>